<dbReference type="InterPro" id="IPR036280">
    <property type="entry name" value="Multihaem_cyt_sf"/>
</dbReference>
<reference evidence="4" key="1">
    <citation type="submission" date="2018-06" db="EMBL/GenBank/DDBJ databases">
        <authorList>
            <person name="Zhirakovskaya E."/>
        </authorList>
    </citation>
    <scope>NUCLEOTIDE SEQUENCE</scope>
</reference>
<evidence type="ECO:0000256" key="1">
    <source>
        <dbReference type="ARBA" id="ARBA00022737"/>
    </source>
</evidence>
<dbReference type="Pfam" id="PF17170">
    <property type="entry name" value="DUF5128"/>
    <property type="match status" value="1"/>
</dbReference>
<dbReference type="PROSITE" id="PS51125">
    <property type="entry name" value="NHL"/>
    <property type="match status" value="3"/>
</dbReference>
<accession>A0A3B1AM55</accession>
<feature type="region of interest" description="Disordered" evidence="2">
    <location>
        <begin position="358"/>
        <end position="389"/>
    </location>
</feature>
<dbReference type="Gene3D" id="2.120.10.30">
    <property type="entry name" value="TolB, C-terminal domain"/>
    <property type="match status" value="2"/>
</dbReference>
<dbReference type="Gene3D" id="1.10.1130.10">
    <property type="entry name" value="Flavocytochrome C3, Chain A"/>
    <property type="match status" value="1"/>
</dbReference>
<sequence length="811" mass="88962">MMRLVTLLAGLFLWPCLVQAAVVAESLMILQSDLDQPTDVAVRNDGRVYVLDGVNGRVVVFTRGGERDFSFSRPGSGPGELSLPVGIAINAERVFVADTGNHRIAVFDVRGEFVRNISLAGEAPPEPVAVALSDDLLWWTDRRNHRLCAYDLRRDVAALCRGKRGEGEAEFHFPFQIATDDSGYLHVTDVLNGRVQVLHPRGPFVYDMGRFGVGPGELFRPNGLAFSSDGLLLVGDSYAGSITLFREGQPASLLGDREGRALRFLAPVGITVQGKRLYVVDAGRSRVEVFQLQAQASAEADDVLVRNAPTASRRRCVICHRSWASPLANDEQLGDKTVPAVVSPRMCYSCHHGVVVDSRPRIGRGGQHPDAHHRREKAPHEKQDTQRKDKISDAFPRLADGALSCGSCHTPHGQAQEGQATLHAAHGNPWLRVPNHDGDLCQQCHASKLASRLDPEHPPRGVNHPVGIYLKPAPEGSVDRKAYARDEHLHKGLPERLGKRGGTLDSQTRMTCQSCHQIHGGEGDAMTVLPLPNAELCIECHPRQHAVDKKEARKKGVHPVDFKLDKAVNITGKRFMRVTCFTCHSVHSGKPDTPLLREDHRDGKLCGACHEAQAAVVNSDHDLRLTAPKSRNLAGQSPRQSGVCGACHQLHGGKPGEPVLHAWERHAYRGEEAALARDTLCLDCHRQEGLADGARITHFSHPARDLILRSDPKRMPLIGANGELGEFGAMGCVTCHDPHRWIPPKKGGDTQAQETPVRRPGNLTGNVINSFLRRRGAKDSFCVDCHGIEAVLKFKYYHDMRVRDGGVNYLK</sequence>
<dbReference type="SUPFAM" id="SSF48695">
    <property type="entry name" value="Multiheme cytochromes"/>
    <property type="match status" value="2"/>
</dbReference>
<organism evidence="4">
    <name type="scientific">hydrothermal vent metagenome</name>
    <dbReference type="NCBI Taxonomy" id="652676"/>
    <lineage>
        <taxon>unclassified sequences</taxon>
        <taxon>metagenomes</taxon>
        <taxon>ecological metagenomes</taxon>
    </lineage>
</organism>
<dbReference type="SUPFAM" id="SSF101898">
    <property type="entry name" value="NHL repeat"/>
    <property type="match status" value="1"/>
</dbReference>
<dbReference type="AlphaFoldDB" id="A0A3B1AM55"/>
<dbReference type="InterPro" id="IPR011042">
    <property type="entry name" value="6-blade_b-propeller_TolB-like"/>
</dbReference>
<evidence type="ECO:0000313" key="4">
    <source>
        <dbReference type="EMBL" id="VAX00528.1"/>
    </source>
</evidence>
<dbReference type="InterPro" id="IPR010177">
    <property type="entry name" value="Paired_CXXCH_1"/>
</dbReference>
<feature type="domain" description="Doubled CXXCH motif" evidence="3">
    <location>
        <begin position="511"/>
        <end position="544"/>
    </location>
</feature>
<proteinExistence type="predicted"/>
<dbReference type="PANTHER" id="PTHR24104:SF25">
    <property type="entry name" value="PROTEIN LIN-41"/>
    <property type="match status" value="1"/>
</dbReference>
<gene>
    <name evidence="4" type="ORF">MNBD_GAMMA20-1489</name>
</gene>
<dbReference type="Pfam" id="PF09699">
    <property type="entry name" value="Paired_CXXCH_1"/>
    <property type="match status" value="1"/>
</dbReference>
<feature type="compositionally biased region" description="Basic and acidic residues" evidence="2">
    <location>
        <begin position="378"/>
        <end position="389"/>
    </location>
</feature>
<dbReference type="PANTHER" id="PTHR24104">
    <property type="entry name" value="E3 UBIQUITIN-PROTEIN LIGASE NHLRC1-RELATED"/>
    <property type="match status" value="1"/>
</dbReference>
<dbReference type="InterPro" id="IPR001258">
    <property type="entry name" value="NHL_repeat"/>
</dbReference>
<dbReference type="CDD" id="cd05819">
    <property type="entry name" value="NHL"/>
    <property type="match status" value="1"/>
</dbReference>
<feature type="region of interest" description="Disordered" evidence="2">
    <location>
        <begin position="452"/>
        <end position="473"/>
    </location>
</feature>
<evidence type="ECO:0000259" key="3">
    <source>
        <dbReference type="Pfam" id="PF09699"/>
    </source>
</evidence>
<dbReference type="GO" id="GO:0008270">
    <property type="term" value="F:zinc ion binding"/>
    <property type="evidence" value="ECO:0007669"/>
    <property type="project" value="UniProtKB-KW"/>
</dbReference>
<dbReference type="EMBL" id="UOFU01000203">
    <property type="protein sequence ID" value="VAX00528.1"/>
    <property type="molecule type" value="Genomic_DNA"/>
</dbReference>
<keyword evidence="1" id="KW-0677">Repeat</keyword>
<dbReference type="InterPro" id="IPR050952">
    <property type="entry name" value="TRIM-NHL_E3_ligases"/>
</dbReference>
<evidence type="ECO:0000256" key="2">
    <source>
        <dbReference type="SAM" id="MobiDB-lite"/>
    </source>
</evidence>
<name>A0A3B1AM55_9ZZZZ</name>
<protein>
    <recommendedName>
        <fullName evidence="3">Doubled CXXCH motif domain-containing protein</fullName>
    </recommendedName>
</protein>